<keyword evidence="2 5" id="KW-0489">Methyltransferase</keyword>
<dbReference type="InterPro" id="IPR050903">
    <property type="entry name" value="Bact_Chemotaxis_MeTrfase"/>
</dbReference>
<evidence type="ECO:0000313" key="10">
    <source>
        <dbReference type="Proteomes" id="UP000570514"/>
    </source>
</evidence>
<comment type="caution">
    <text evidence="9">The sequence shown here is derived from an EMBL/GenBank/DDBJ whole genome shotgun (WGS) entry which is preliminary data.</text>
</comment>
<evidence type="ECO:0000256" key="1">
    <source>
        <dbReference type="ARBA" id="ARBA00001541"/>
    </source>
</evidence>
<evidence type="ECO:0000256" key="5">
    <source>
        <dbReference type="PIRNR" id="PIRNR000410"/>
    </source>
</evidence>
<organism evidence="9 10">
    <name type="scientific">Rhizomicrobium palustre</name>
    <dbReference type="NCBI Taxonomy" id="189966"/>
    <lineage>
        <taxon>Bacteria</taxon>
        <taxon>Pseudomonadati</taxon>
        <taxon>Pseudomonadota</taxon>
        <taxon>Alphaproteobacteria</taxon>
        <taxon>Micropepsales</taxon>
        <taxon>Micropepsaceae</taxon>
        <taxon>Rhizomicrobium</taxon>
    </lineage>
</organism>
<feature type="binding site" evidence="6">
    <location>
        <position position="100"/>
    </location>
    <ligand>
        <name>S-adenosyl-L-methionine</name>
        <dbReference type="ChEBI" id="CHEBI:59789"/>
    </ligand>
</feature>
<evidence type="ECO:0000256" key="7">
    <source>
        <dbReference type="SAM" id="MobiDB-lite"/>
    </source>
</evidence>
<dbReference type="InterPro" id="IPR022641">
    <property type="entry name" value="CheR_N"/>
</dbReference>
<dbReference type="PANTHER" id="PTHR24422:SF26">
    <property type="entry name" value="CHEMOTAXIS PROTEIN METHYLTRANSFERASE"/>
    <property type="match status" value="1"/>
</dbReference>
<evidence type="ECO:0000256" key="3">
    <source>
        <dbReference type="ARBA" id="ARBA00022679"/>
    </source>
</evidence>
<evidence type="ECO:0000256" key="4">
    <source>
        <dbReference type="ARBA" id="ARBA00022691"/>
    </source>
</evidence>
<dbReference type="CDD" id="cd02440">
    <property type="entry name" value="AdoMet_MTases"/>
    <property type="match status" value="1"/>
</dbReference>
<dbReference type="AlphaFoldDB" id="A0A846MZQ9"/>
<dbReference type="InterPro" id="IPR026024">
    <property type="entry name" value="Chemotaxis_MeTrfase_CheR"/>
</dbReference>
<dbReference type="EC" id="2.1.1.80" evidence="5"/>
<reference evidence="9 10" key="1">
    <citation type="submission" date="2020-03" db="EMBL/GenBank/DDBJ databases">
        <title>Genomic Encyclopedia of Type Strains, Phase IV (KMG-IV): sequencing the most valuable type-strain genomes for metagenomic binning, comparative biology and taxonomic classification.</title>
        <authorList>
            <person name="Goeker M."/>
        </authorList>
    </citation>
    <scope>NUCLEOTIDE SEQUENCE [LARGE SCALE GENOMIC DNA]</scope>
    <source>
        <strain evidence="9 10">DSM 19867</strain>
    </source>
</reference>
<feature type="binding site" evidence="6">
    <location>
        <position position="102"/>
    </location>
    <ligand>
        <name>S-adenosyl-L-methionine</name>
        <dbReference type="ChEBI" id="CHEBI:59789"/>
    </ligand>
</feature>
<dbReference type="RefSeq" id="WP_167083267.1">
    <property type="nucleotide sequence ID" value="NZ_BAAADC010000001.1"/>
</dbReference>
<evidence type="ECO:0000313" key="9">
    <source>
        <dbReference type="EMBL" id="NIK89154.1"/>
    </source>
</evidence>
<dbReference type="GO" id="GO:0032259">
    <property type="term" value="P:methylation"/>
    <property type="evidence" value="ECO:0007669"/>
    <property type="project" value="UniProtKB-KW"/>
</dbReference>
<proteinExistence type="predicted"/>
<dbReference type="SUPFAM" id="SSF47757">
    <property type="entry name" value="Chemotaxis receptor methyltransferase CheR, N-terminal domain"/>
    <property type="match status" value="1"/>
</dbReference>
<comment type="catalytic activity">
    <reaction evidence="1 5">
        <text>L-glutamyl-[protein] + S-adenosyl-L-methionine = [protein]-L-glutamate 5-O-methyl ester + S-adenosyl-L-homocysteine</text>
        <dbReference type="Rhea" id="RHEA:24452"/>
        <dbReference type="Rhea" id="RHEA-COMP:10208"/>
        <dbReference type="Rhea" id="RHEA-COMP:10311"/>
        <dbReference type="ChEBI" id="CHEBI:29973"/>
        <dbReference type="ChEBI" id="CHEBI:57856"/>
        <dbReference type="ChEBI" id="CHEBI:59789"/>
        <dbReference type="ChEBI" id="CHEBI:82795"/>
        <dbReference type="EC" id="2.1.1.80"/>
    </reaction>
</comment>
<protein>
    <recommendedName>
        <fullName evidence="5">Chemotaxis protein methyltransferase</fullName>
        <ecNumber evidence="5">2.1.1.80</ecNumber>
    </recommendedName>
</protein>
<dbReference type="SMART" id="SM00138">
    <property type="entry name" value="MeTrc"/>
    <property type="match status" value="1"/>
</dbReference>
<dbReference type="Pfam" id="PF01739">
    <property type="entry name" value="CheR"/>
    <property type="match status" value="1"/>
</dbReference>
<keyword evidence="10" id="KW-1185">Reference proteome</keyword>
<dbReference type="InterPro" id="IPR036804">
    <property type="entry name" value="CheR_N_sf"/>
</dbReference>
<comment type="function">
    <text evidence="5">Methylation of the membrane-bound methyl-accepting chemotaxis proteins (MCP) to form gamma-glutamyl methyl ester residues in MCP.</text>
</comment>
<sequence>MATAPEPTNPRAPRRASFQAERPYGNSDALSGRAFEKLARLVTEHTGIRLPASKKQMVEGRLRKRAHALGLDVSGYCDSIFESETPSAEFQHVVDAITTNKTDFCREPDHFAYLTGHAIPSLVSGRQRLVKIWSAACSTGAEAYTIAMALADLSGSYDFRFAILGTDICTEVLAIAARAIYSQEIIKPVGADWQRRYLMKGRKLPELRIVPELRQRVHFAQLNLMSAQYPVDHDVDIIFLRNVLIYFDKETQRAVLGKLLQHLRPEGFLFLGHSESMVGTELGLREVGPAIFQRK</sequence>
<feature type="region of interest" description="Disordered" evidence="7">
    <location>
        <begin position="1"/>
        <end position="25"/>
    </location>
</feature>
<keyword evidence="4 5" id="KW-0949">S-adenosyl-L-methionine</keyword>
<dbReference type="InterPro" id="IPR029063">
    <property type="entry name" value="SAM-dependent_MTases_sf"/>
</dbReference>
<dbReference type="InterPro" id="IPR022642">
    <property type="entry name" value="CheR_C"/>
</dbReference>
<feature type="domain" description="CheR-type methyltransferase" evidence="8">
    <location>
        <begin position="29"/>
        <end position="295"/>
    </location>
</feature>
<feature type="binding site" evidence="6">
    <location>
        <begin position="241"/>
        <end position="242"/>
    </location>
    <ligand>
        <name>S-adenosyl-L-methionine</name>
        <dbReference type="ChEBI" id="CHEBI:59789"/>
    </ligand>
</feature>
<dbReference type="GO" id="GO:0008983">
    <property type="term" value="F:protein-glutamate O-methyltransferase activity"/>
    <property type="evidence" value="ECO:0007669"/>
    <property type="project" value="UniProtKB-EC"/>
</dbReference>
<dbReference type="Gene3D" id="3.40.50.150">
    <property type="entry name" value="Vaccinia Virus protein VP39"/>
    <property type="match status" value="1"/>
</dbReference>
<feature type="binding site" evidence="6">
    <location>
        <begin position="223"/>
        <end position="224"/>
    </location>
    <ligand>
        <name>S-adenosyl-L-methionine</name>
        <dbReference type="ChEBI" id="CHEBI:59789"/>
    </ligand>
</feature>
<dbReference type="InterPro" id="IPR000780">
    <property type="entry name" value="CheR_MeTrfase"/>
</dbReference>
<name>A0A846MZQ9_9PROT</name>
<dbReference type="Pfam" id="PF03705">
    <property type="entry name" value="CheR_N"/>
    <property type="match status" value="1"/>
</dbReference>
<feature type="binding site" evidence="6">
    <location>
        <position position="142"/>
    </location>
    <ligand>
        <name>S-adenosyl-L-methionine</name>
        <dbReference type="ChEBI" id="CHEBI:59789"/>
    </ligand>
</feature>
<evidence type="ECO:0000256" key="2">
    <source>
        <dbReference type="ARBA" id="ARBA00022603"/>
    </source>
</evidence>
<dbReference type="EMBL" id="JAASRM010000001">
    <property type="protein sequence ID" value="NIK89154.1"/>
    <property type="molecule type" value="Genomic_DNA"/>
</dbReference>
<dbReference type="SUPFAM" id="SSF53335">
    <property type="entry name" value="S-adenosyl-L-methionine-dependent methyltransferases"/>
    <property type="match status" value="1"/>
</dbReference>
<dbReference type="Gene3D" id="1.10.155.10">
    <property type="entry name" value="Chemotaxis receptor methyltransferase CheR, N-terminal domain"/>
    <property type="match status" value="1"/>
</dbReference>
<evidence type="ECO:0000259" key="8">
    <source>
        <dbReference type="PROSITE" id="PS50123"/>
    </source>
</evidence>
<dbReference type="PIRSF" id="PIRSF000410">
    <property type="entry name" value="CheR"/>
    <property type="match status" value="1"/>
</dbReference>
<dbReference type="PRINTS" id="PR00996">
    <property type="entry name" value="CHERMTFRASE"/>
</dbReference>
<dbReference type="Proteomes" id="UP000570514">
    <property type="component" value="Unassembled WGS sequence"/>
</dbReference>
<accession>A0A846MZQ9</accession>
<keyword evidence="3 5" id="KW-0808">Transferase</keyword>
<gene>
    <name evidence="9" type="ORF">FHS83_002472</name>
</gene>
<feature type="binding site" evidence="6">
    <location>
        <position position="106"/>
    </location>
    <ligand>
        <name>S-adenosyl-L-methionine</name>
        <dbReference type="ChEBI" id="CHEBI:59789"/>
    </ligand>
</feature>
<dbReference type="PANTHER" id="PTHR24422">
    <property type="entry name" value="CHEMOTAXIS PROTEIN METHYLTRANSFERASE"/>
    <property type="match status" value="1"/>
</dbReference>
<feature type="binding site" evidence="6">
    <location>
        <position position="167"/>
    </location>
    <ligand>
        <name>S-adenosyl-L-methionine</name>
        <dbReference type="ChEBI" id="CHEBI:59789"/>
    </ligand>
</feature>
<dbReference type="PROSITE" id="PS50123">
    <property type="entry name" value="CHER"/>
    <property type="match status" value="1"/>
</dbReference>
<evidence type="ECO:0000256" key="6">
    <source>
        <dbReference type="PIRSR" id="PIRSR000410-1"/>
    </source>
</evidence>